<protein>
    <recommendedName>
        <fullName evidence="2">Aftiphilin clathrin-binding box domain-containing protein</fullName>
    </recommendedName>
</protein>
<feature type="region of interest" description="Disordered" evidence="1">
    <location>
        <begin position="406"/>
        <end position="430"/>
    </location>
</feature>
<feature type="domain" description="Aftiphilin clathrin-binding box" evidence="2">
    <location>
        <begin position="612"/>
        <end position="680"/>
    </location>
</feature>
<organism evidence="3 4">
    <name type="scientific">Hymenochirus boettgeri</name>
    <name type="common">Congo dwarf clawed frog</name>
    <dbReference type="NCBI Taxonomy" id="247094"/>
    <lineage>
        <taxon>Eukaryota</taxon>
        <taxon>Metazoa</taxon>
        <taxon>Chordata</taxon>
        <taxon>Craniata</taxon>
        <taxon>Vertebrata</taxon>
        <taxon>Euteleostomi</taxon>
        <taxon>Amphibia</taxon>
        <taxon>Batrachia</taxon>
        <taxon>Anura</taxon>
        <taxon>Pipoidea</taxon>
        <taxon>Pipidae</taxon>
        <taxon>Pipinae</taxon>
        <taxon>Hymenochirus</taxon>
    </lineage>
</organism>
<dbReference type="PANTHER" id="PTHR16156:SF10">
    <property type="entry name" value="AFTIPHILIN-RELATED"/>
    <property type="match status" value="1"/>
</dbReference>
<dbReference type="InterPro" id="IPR046359">
    <property type="entry name" value="Aftin-like"/>
</dbReference>
<dbReference type="AlphaFoldDB" id="A0A8T2JJQ1"/>
<reference evidence="3" key="1">
    <citation type="thesis" date="2020" institute="ProQuest LLC" country="789 East Eisenhower Parkway, Ann Arbor, MI, USA">
        <title>Comparative Genomics and Chromosome Evolution.</title>
        <authorList>
            <person name="Mudd A.B."/>
        </authorList>
    </citation>
    <scope>NUCLEOTIDE SEQUENCE</scope>
    <source>
        <strain evidence="3">Female2</strain>
        <tissue evidence="3">Blood</tissue>
    </source>
</reference>
<keyword evidence="4" id="KW-1185">Reference proteome</keyword>
<dbReference type="EMBL" id="JAACNH010000004">
    <property type="protein sequence ID" value="KAG8443928.1"/>
    <property type="molecule type" value="Genomic_DNA"/>
</dbReference>
<accession>A0A8T2JJQ1</accession>
<evidence type="ECO:0000313" key="3">
    <source>
        <dbReference type="EMBL" id="KAG8443928.1"/>
    </source>
</evidence>
<dbReference type="GO" id="GO:0030276">
    <property type="term" value="F:clathrin binding"/>
    <property type="evidence" value="ECO:0007669"/>
    <property type="project" value="InterPro"/>
</dbReference>
<dbReference type="PANTHER" id="PTHR16156">
    <property type="entry name" value="AFTIPHILIN A-RELATED"/>
    <property type="match status" value="1"/>
</dbReference>
<dbReference type="Pfam" id="PF15045">
    <property type="entry name" value="Clathrin_bdg"/>
    <property type="match status" value="1"/>
</dbReference>
<dbReference type="GO" id="GO:0030121">
    <property type="term" value="C:AP-1 adaptor complex"/>
    <property type="evidence" value="ECO:0007669"/>
    <property type="project" value="TreeGrafter"/>
</dbReference>
<gene>
    <name evidence="3" type="ORF">GDO86_009213</name>
</gene>
<comment type="caution">
    <text evidence="3">The sequence shown here is derived from an EMBL/GenBank/DDBJ whole genome shotgun (WGS) entry which is preliminary data.</text>
</comment>
<dbReference type="OrthoDB" id="5917212at2759"/>
<name>A0A8T2JJQ1_9PIPI</name>
<feature type="region of interest" description="Disordered" evidence="1">
    <location>
        <begin position="496"/>
        <end position="539"/>
    </location>
</feature>
<dbReference type="Proteomes" id="UP000812440">
    <property type="component" value="Chromosome 5"/>
</dbReference>
<evidence type="ECO:0000313" key="4">
    <source>
        <dbReference type="Proteomes" id="UP000812440"/>
    </source>
</evidence>
<dbReference type="GO" id="GO:0032588">
    <property type="term" value="C:trans-Golgi network membrane"/>
    <property type="evidence" value="ECO:0007669"/>
    <property type="project" value="InterPro"/>
</dbReference>
<feature type="compositionally biased region" description="Acidic residues" evidence="1">
    <location>
        <begin position="19"/>
        <end position="29"/>
    </location>
</feature>
<dbReference type="InterPro" id="IPR029205">
    <property type="entry name" value="Clathrin-bd"/>
</dbReference>
<evidence type="ECO:0000259" key="2">
    <source>
        <dbReference type="Pfam" id="PF15045"/>
    </source>
</evidence>
<evidence type="ECO:0000256" key="1">
    <source>
        <dbReference type="SAM" id="MobiDB-lite"/>
    </source>
</evidence>
<proteinExistence type="predicted"/>
<feature type="region of interest" description="Disordered" evidence="1">
    <location>
        <begin position="1"/>
        <end position="32"/>
    </location>
</feature>
<sequence>MEPEIIRMYSSSPPPLDSVADDDDEDEFGDFGGFSGVGNSGIGFADFETISYPKSEEDQLPAKHFRPIEDYSKTVNNFPSLTTVKDAGNILEMDSKNGHCGALNTDIGIETKLFNAAAFDSKGSSGENIKEVDLHSDSENILQSEGSTEFVFGIQEPSVGTCNGEKAHCPENLTNGFAECDSVNPKEKEYLDRISDSEGVNEVTTNCTDVRRDILTHTDREFEDFSSFSKKDSGSVSPNYIDSYKDLNEGQTLSITNNSPLSSIENDISHINELVSHSSSNRDEINNLVIANCTSETDQVMVDNVAPVDNVHTTENVIVESLTTNGTVIQPRGGEKVLQTIDDIGYTALDSLVENTEIVKHVSNKKNECINDGLHHLTSVHNLSKAASANLLSSQEDLSEFNNFEGTQDTQADDFGDFSDNAASFQDETKPDVEERLTDVNEKYSQTKMVDEGFNEFGDFGLLQNTDESNVQEYDDFADFSSAGNAKHHSDWNAFEDDQSEGSTWAAFSDDKPVLPPSDSEAWHSHRTDQPSSSGNQDIKTENMDLHLIHEPVVISEQDSFQRRLEQIVLVCFPLPRIFEVEETITSLDELLKGEAGEESEKSLSSIREVLDIWVELQDIHDAHGLKHQWGGSHSNKKLLCSLGIDTRNILFTGNKKQPVIVPMYAASLGMLEPTKEPLKPLSAAEKIASIGQSSPVPPEENLCTSDQMQETLPPVQFDWSSSGLTNPLDASGGSTILNLDFFGPVDDSGSNTTTTIPGVDPELYELTTSKMECVVAGNKVTDAFARLMSTAETTSTSARNLRRDENLSEEAAKVIASLPDLSFMHAKVLMFPATLTPSSIAQN</sequence>